<keyword evidence="1" id="KW-1133">Transmembrane helix</keyword>
<evidence type="ECO:0000313" key="3">
    <source>
        <dbReference type="Proteomes" id="UP000235050"/>
    </source>
</evidence>
<evidence type="ECO:0000313" key="2">
    <source>
        <dbReference type="EMBL" id="PLS32063.1"/>
    </source>
</evidence>
<feature type="transmembrane region" description="Helical" evidence="1">
    <location>
        <begin position="73"/>
        <end position="93"/>
    </location>
</feature>
<keyword evidence="3" id="KW-1185">Reference proteome</keyword>
<comment type="caution">
    <text evidence="2">The sequence shown here is derived from an EMBL/GenBank/DDBJ whole genome shotgun (WGS) entry which is preliminary data.</text>
</comment>
<name>A0A2N5JCW0_9BIFI</name>
<gene>
    <name evidence="2" type="ORF">Uis1B_0156</name>
</gene>
<feature type="transmembrane region" description="Helical" evidence="1">
    <location>
        <begin position="304"/>
        <end position="324"/>
    </location>
</feature>
<proteinExistence type="predicted"/>
<dbReference type="OrthoDB" id="9789229at2"/>
<reference evidence="2 3" key="1">
    <citation type="submission" date="2017-07" db="EMBL/GenBank/DDBJ databases">
        <title>Bifidobacterium novel species.</title>
        <authorList>
            <person name="Lugli G.A."/>
            <person name="Milani C."/>
            <person name="Duranti S."/>
            <person name="Mangifesta M."/>
        </authorList>
    </citation>
    <scope>NUCLEOTIDE SEQUENCE [LARGE SCALE GENOMIC DNA]</scope>
    <source>
        <strain evidence="3">Uis1B</strain>
    </source>
</reference>
<dbReference type="EMBL" id="NMWU01000002">
    <property type="protein sequence ID" value="PLS32063.1"/>
    <property type="molecule type" value="Genomic_DNA"/>
</dbReference>
<evidence type="ECO:0008006" key="4">
    <source>
        <dbReference type="Google" id="ProtNLM"/>
    </source>
</evidence>
<organism evidence="2 3">
    <name type="scientific">Bifidobacterium margollesii</name>
    <dbReference type="NCBI Taxonomy" id="2020964"/>
    <lineage>
        <taxon>Bacteria</taxon>
        <taxon>Bacillati</taxon>
        <taxon>Actinomycetota</taxon>
        <taxon>Actinomycetes</taxon>
        <taxon>Bifidobacteriales</taxon>
        <taxon>Bifidobacteriaceae</taxon>
        <taxon>Bifidobacterium</taxon>
    </lineage>
</organism>
<feature type="transmembrane region" description="Helical" evidence="1">
    <location>
        <begin position="196"/>
        <end position="217"/>
    </location>
</feature>
<keyword evidence="1" id="KW-0472">Membrane</keyword>
<accession>A0A2N5JCW0</accession>
<feature type="transmembrane region" description="Helical" evidence="1">
    <location>
        <begin position="32"/>
        <end position="53"/>
    </location>
</feature>
<keyword evidence="1" id="KW-0812">Transmembrane</keyword>
<feature type="transmembrane region" description="Helical" evidence="1">
    <location>
        <begin position="229"/>
        <end position="248"/>
    </location>
</feature>
<dbReference type="InterPro" id="IPR010540">
    <property type="entry name" value="CmpB_TMEM229"/>
</dbReference>
<sequence length="403" mass="45132">MTDGNPPAYHRTTSDPGITGANAARLPLIVRIYGALCLTIGAVSLPLLVFLIVEEVKSLSPGSVNTSLTFILTGEHAVVLVINAAALIVFGVLLLRNHRHHAARWAYGLIPTTLLEGLLNLALYGLDVALLLPFVQLILLVVISITADPSLHEERRLQRRLKQMNARDAYEESVRINMAGRDLSGKGYISLDFFNLFWVFVFTCVIGLGIETVYHWILFGEYQDRAGLLWGPFSPIYGFGGVLLTVFLNRLWDDNPLLIFLASAVIGGAFEYFTSWFMQAAFGITAWDYTGQWLSINGRTSGKYMIMWGLLGLAWIKLCLPQLLRLINRIPWKWRYSLTTVAFVLMFIDGTATLMALDCWYTRMAGMQPGSPIETFFGEHFNDAYMQQRFQTMTIDPASSGRV</sequence>
<dbReference type="RefSeq" id="WP_101614620.1">
    <property type="nucleotide sequence ID" value="NZ_NMWU01000002.1"/>
</dbReference>
<feature type="transmembrane region" description="Helical" evidence="1">
    <location>
        <begin position="105"/>
        <end position="124"/>
    </location>
</feature>
<feature type="transmembrane region" description="Helical" evidence="1">
    <location>
        <begin position="130"/>
        <end position="151"/>
    </location>
</feature>
<evidence type="ECO:0000256" key="1">
    <source>
        <dbReference type="SAM" id="Phobius"/>
    </source>
</evidence>
<dbReference type="Pfam" id="PF06541">
    <property type="entry name" value="ABC_trans_CmpB"/>
    <property type="match status" value="1"/>
</dbReference>
<feature type="transmembrane region" description="Helical" evidence="1">
    <location>
        <begin position="336"/>
        <end position="357"/>
    </location>
</feature>
<feature type="transmembrane region" description="Helical" evidence="1">
    <location>
        <begin position="257"/>
        <end position="284"/>
    </location>
</feature>
<dbReference type="AlphaFoldDB" id="A0A2N5JCW0"/>
<protein>
    <recommendedName>
        <fullName evidence="4">ABC-transporter type IV</fullName>
    </recommendedName>
</protein>
<dbReference type="Proteomes" id="UP000235050">
    <property type="component" value="Unassembled WGS sequence"/>
</dbReference>